<dbReference type="eggNOG" id="COG4529">
    <property type="taxonomic scope" value="Bacteria"/>
</dbReference>
<evidence type="ECO:0000259" key="1">
    <source>
        <dbReference type="Pfam" id="PF13454"/>
    </source>
</evidence>
<dbReference type="InterPro" id="IPR052189">
    <property type="entry name" value="L-asp_N-monooxygenase_NS-form"/>
</dbReference>
<dbReference type="HOGENOM" id="CLU_020215_3_1_9"/>
<dbReference type="PATRIC" id="fig|883081.3.peg.1386"/>
<dbReference type="PANTHER" id="PTHR40254">
    <property type="entry name" value="BLR0577 PROTEIN"/>
    <property type="match status" value="1"/>
</dbReference>
<dbReference type="InterPro" id="IPR038732">
    <property type="entry name" value="HpyO/CreE_NAD-binding"/>
</dbReference>
<name>K9EB47_9LACT</name>
<dbReference type="PANTHER" id="PTHR40254:SF1">
    <property type="entry name" value="BLR0577 PROTEIN"/>
    <property type="match status" value="1"/>
</dbReference>
<evidence type="ECO:0000313" key="3">
    <source>
        <dbReference type="Proteomes" id="UP000009875"/>
    </source>
</evidence>
<sequence length="439" mass="49929">MEVAIIGFGASGVNVFRHLINNQDKLALTKIYIIQDPKNQFARGLPYREDHESMRLNTQPHAVSMDADNKEEFTDFLKTQGISYSPEDFLPRPLFGRYLKQLYQEVLSLKYPMIRVQVINQEAIGIKITGHGYLVDLADGQSIQVQSIQLCLGHLAYNDPYHLKGKDRYVYNPYPILDKLKNVQSHDRLAIIGAGLTALDLFVYLKNYKKLEKIDLFSLEGLAKIPRGLNYQHDIQLNFASKSHLVQLAQAQGGFLTAEDLFAQLRQEALHHGIEDFDYLWHDHESGTLESLSSYLDQVDKLNILQTILIAFKTGLNPVWNHCMTREERSRFFELYGDRFNLYLSPIPQNRARELVKAGQESYLSVYSDMEAVQLDPDGKFIIQAQGREYGSYDYLVNACGQATNIEDKLDMQGPLVQQLVQEGLAQTDPLGGVPLSLP</sequence>
<feature type="domain" description="FAD-dependent urate hydroxylase HpyO/Asp monooxygenase CreE-like FAD/NAD(P)-binding" evidence="1">
    <location>
        <begin position="4"/>
        <end position="154"/>
    </location>
</feature>
<reference evidence="2 3" key="1">
    <citation type="submission" date="2012-09" db="EMBL/GenBank/DDBJ databases">
        <title>The Genome Sequence of Alloiococcus otitis ATCC 51267.</title>
        <authorList>
            <consortium name="The Broad Institute Genome Sequencing Platform"/>
            <person name="Earl A."/>
            <person name="Ward D."/>
            <person name="Feldgarden M."/>
            <person name="Gevers D."/>
            <person name="Huys G."/>
            <person name="Walker B."/>
            <person name="Young S.K."/>
            <person name="Zeng Q."/>
            <person name="Gargeya S."/>
            <person name="Fitzgerald M."/>
            <person name="Haas B."/>
            <person name="Abouelleil A."/>
            <person name="Alvarado L."/>
            <person name="Arachchi H.M."/>
            <person name="Berlin A.M."/>
            <person name="Chapman S.B."/>
            <person name="Goldberg J."/>
            <person name="Griggs A."/>
            <person name="Gujja S."/>
            <person name="Hansen M."/>
            <person name="Howarth C."/>
            <person name="Imamovic A."/>
            <person name="Larimer J."/>
            <person name="McCowen C."/>
            <person name="Montmayeur A."/>
            <person name="Murphy C."/>
            <person name="Neiman D."/>
            <person name="Pearson M."/>
            <person name="Priest M."/>
            <person name="Roberts A."/>
            <person name="Saif S."/>
            <person name="Shea T."/>
            <person name="Sisk P."/>
            <person name="Sykes S."/>
            <person name="Wortman J."/>
            <person name="Nusbaum C."/>
            <person name="Birren B."/>
        </authorList>
    </citation>
    <scope>NUCLEOTIDE SEQUENCE [LARGE SCALE GENOMIC DNA]</scope>
    <source>
        <strain evidence="2 3">ATCC 51267</strain>
    </source>
</reference>
<organism evidence="2 3">
    <name type="scientific">Alloiococcus otitis ATCC 51267</name>
    <dbReference type="NCBI Taxonomy" id="883081"/>
    <lineage>
        <taxon>Bacteria</taxon>
        <taxon>Bacillati</taxon>
        <taxon>Bacillota</taxon>
        <taxon>Bacilli</taxon>
        <taxon>Lactobacillales</taxon>
        <taxon>Carnobacteriaceae</taxon>
        <taxon>Alloiococcus</taxon>
    </lineage>
</organism>
<dbReference type="InterPro" id="IPR036188">
    <property type="entry name" value="FAD/NAD-bd_sf"/>
</dbReference>
<dbReference type="Pfam" id="PF13454">
    <property type="entry name" value="NAD_binding_9"/>
    <property type="match status" value="1"/>
</dbReference>
<evidence type="ECO:0000313" key="2">
    <source>
        <dbReference type="EMBL" id="EKU93081.1"/>
    </source>
</evidence>
<comment type="caution">
    <text evidence="2">The sequence shown here is derived from an EMBL/GenBank/DDBJ whole genome shotgun (WGS) entry which is preliminary data.</text>
</comment>
<dbReference type="STRING" id="883081.HMPREF9698_01208"/>
<dbReference type="EMBL" id="AGXA01000026">
    <property type="protein sequence ID" value="EKU93081.1"/>
    <property type="molecule type" value="Genomic_DNA"/>
</dbReference>
<protein>
    <recommendedName>
        <fullName evidence="1">FAD-dependent urate hydroxylase HpyO/Asp monooxygenase CreE-like FAD/NAD(P)-binding domain-containing protein</fullName>
    </recommendedName>
</protein>
<dbReference type="SUPFAM" id="SSF51905">
    <property type="entry name" value="FAD/NAD(P)-binding domain"/>
    <property type="match status" value="1"/>
</dbReference>
<keyword evidence="3" id="KW-1185">Reference proteome</keyword>
<proteinExistence type="predicted"/>
<gene>
    <name evidence="2" type="ORF">HMPREF9698_01208</name>
</gene>
<dbReference type="AlphaFoldDB" id="K9EB47"/>
<accession>K9EB47</accession>
<dbReference type="Proteomes" id="UP000009875">
    <property type="component" value="Unassembled WGS sequence"/>
</dbReference>